<dbReference type="FunFam" id="3.30.420.10:FF:000076">
    <property type="entry name" value="RBR-type E3 ubiquitin transferase"/>
    <property type="match status" value="1"/>
</dbReference>
<dbReference type="PANTHER" id="PTHR11685">
    <property type="entry name" value="RBR FAMILY RING FINGER AND IBR DOMAIN-CONTAINING"/>
    <property type="match status" value="1"/>
</dbReference>
<dbReference type="PROSITE" id="PS51873">
    <property type="entry name" value="TRIAD"/>
    <property type="match status" value="1"/>
</dbReference>
<evidence type="ECO:0000256" key="7">
    <source>
        <dbReference type="ARBA" id="ARBA00022723"/>
    </source>
</evidence>
<keyword evidence="6" id="KW-0808">Transferase</keyword>
<dbReference type="EMBL" id="NQVE01000175">
    <property type="protein sequence ID" value="RAL42124.1"/>
    <property type="molecule type" value="Genomic_DNA"/>
</dbReference>
<evidence type="ECO:0000256" key="6">
    <source>
        <dbReference type="ARBA" id="ARBA00022679"/>
    </source>
</evidence>
<evidence type="ECO:0000259" key="15">
    <source>
        <dbReference type="PROSITE" id="PS51873"/>
    </source>
</evidence>
<dbReference type="CDD" id="cd22584">
    <property type="entry name" value="Rcat_RBR_unk"/>
    <property type="match status" value="1"/>
</dbReference>
<evidence type="ECO:0000256" key="13">
    <source>
        <dbReference type="SAM" id="MobiDB-lite"/>
    </source>
</evidence>
<keyword evidence="17" id="KW-1185">Reference proteome</keyword>
<dbReference type="SUPFAM" id="SSF53098">
    <property type="entry name" value="Ribonuclease H-like"/>
    <property type="match status" value="1"/>
</dbReference>
<dbReference type="PROSITE" id="PS50089">
    <property type="entry name" value="ZF_RING_2"/>
    <property type="match status" value="1"/>
</dbReference>
<dbReference type="FunFam" id="3.30.40.10:FF:000230">
    <property type="entry name" value="RBR-type E3 ubiquitin transferase"/>
    <property type="match status" value="1"/>
</dbReference>
<sequence>MANTFLPLLKKLFGYSGKGDKQSLEYEEPLESVIDEQRREFTAAETLESDLRFALDLQMQEAISASHSETSKPSTSSPPPPPPHFDVDGYEGFDYKGLLLENLARFGQDRFNQLQSETLIRSMKEDLDRQTHDQKFACEIMNIPEDQWAKTGDHIHRPYGDGEGKETESLRMYCKGIVSEERIKDMRVSVASIGVAICDFQDNLLFEMKRGLENGEMLTNEGAELEALVAGLEAAVALNLERVNFFCDNYMVYQYVSGRLLANQSKIATLVNKVIDFKKGFTFCEATYVSPNEIKFAFKLAREAIISQISWSVETGAGKSLKETCAICFEDIGVTRMFLIDGCLHRYCFSCMKQHVEAKLLAGKMAECPHESCKTTIDVDSCGEFVDLHLVEIISNRMEEASIAVTDKVYCPYPKCSHLMSKVEVLTCTSREFVGTETSPARKCRKCNQYFCLKCNVPWHYNMTCRAYQSSPRLPSGESVVKALANKKKWRQCVKCNNMVELASGCYHIYCRCGYEFCYTCGAEWKNKKATCKCVLWDEHNIVRKR</sequence>
<dbReference type="Gene3D" id="3.30.420.10">
    <property type="entry name" value="Ribonuclease H-like superfamily/Ribonuclease H"/>
    <property type="match status" value="1"/>
</dbReference>
<dbReference type="CDD" id="cd22582">
    <property type="entry name" value="BRcat_RBR_unk"/>
    <property type="match status" value="1"/>
</dbReference>
<dbReference type="UniPathway" id="UPA00143"/>
<feature type="domain" description="RING-type" evidence="14">
    <location>
        <begin position="325"/>
        <end position="369"/>
    </location>
</feature>
<protein>
    <recommendedName>
        <fullName evidence="5">RBR-type E3 ubiquitin transferase</fullName>
        <ecNumber evidence="5">2.3.2.31</ecNumber>
    </recommendedName>
</protein>
<evidence type="ECO:0000256" key="1">
    <source>
        <dbReference type="ARBA" id="ARBA00001798"/>
    </source>
</evidence>
<evidence type="ECO:0000313" key="16">
    <source>
        <dbReference type="EMBL" id="RAL42124.1"/>
    </source>
</evidence>
<dbReference type="AlphaFoldDB" id="A0A328D9G7"/>
<comment type="function">
    <text evidence="3">Might act as an E3 ubiquitin-protein ligase, or as part of E3 complex, which accepts ubiquitin from specific E2 ubiquitin-conjugating enzymes and then transfers it to substrates.</text>
</comment>
<evidence type="ECO:0000313" key="17">
    <source>
        <dbReference type="Proteomes" id="UP000249390"/>
    </source>
</evidence>
<keyword evidence="7" id="KW-0479">Metal-binding</keyword>
<keyword evidence="9 12" id="KW-0863">Zinc-finger</keyword>
<dbReference type="InterPro" id="IPR002156">
    <property type="entry name" value="RNaseH_domain"/>
</dbReference>
<dbReference type="InterPro" id="IPR002867">
    <property type="entry name" value="IBR_dom"/>
</dbReference>
<evidence type="ECO:0000256" key="5">
    <source>
        <dbReference type="ARBA" id="ARBA00012251"/>
    </source>
</evidence>
<name>A0A328D9G7_9ASTE</name>
<evidence type="ECO:0000259" key="14">
    <source>
        <dbReference type="PROSITE" id="PS50089"/>
    </source>
</evidence>
<dbReference type="Gene3D" id="1.20.120.1750">
    <property type="match status" value="1"/>
</dbReference>
<comment type="caution">
    <text evidence="16">The sequence shown here is derived from an EMBL/GenBank/DDBJ whole genome shotgun (WGS) entry which is preliminary data.</text>
</comment>
<evidence type="ECO:0000256" key="11">
    <source>
        <dbReference type="ARBA" id="ARBA00022833"/>
    </source>
</evidence>
<comment type="catalytic activity">
    <reaction evidence="1">
        <text>[E2 ubiquitin-conjugating enzyme]-S-ubiquitinyl-L-cysteine + [acceptor protein]-L-lysine = [E2 ubiquitin-conjugating enzyme]-L-cysteine + [acceptor protein]-N(6)-ubiquitinyl-L-lysine.</text>
        <dbReference type="EC" id="2.3.2.31"/>
    </reaction>
</comment>
<dbReference type="InterPro" id="IPR044066">
    <property type="entry name" value="TRIAD_supradom"/>
</dbReference>
<evidence type="ECO:0000256" key="2">
    <source>
        <dbReference type="ARBA" id="ARBA00001947"/>
    </source>
</evidence>
<dbReference type="InterPro" id="IPR031127">
    <property type="entry name" value="E3_UB_ligase_RBR"/>
</dbReference>
<evidence type="ECO:0000256" key="4">
    <source>
        <dbReference type="ARBA" id="ARBA00005884"/>
    </source>
</evidence>
<dbReference type="GO" id="GO:0008270">
    <property type="term" value="F:zinc ion binding"/>
    <property type="evidence" value="ECO:0007669"/>
    <property type="project" value="UniProtKB-KW"/>
</dbReference>
<dbReference type="Proteomes" id="UP000249390">
    <property type="component" value="Unassembled WGS sequence"/>
</dbReference>
<comment type="cofactor">
    <cofactor evidence="2">
        <name>Zn(2+)</name>
        <dbReference type="ChEBI" id="CHEBI:29105"/>
    </cofactor>
</comment>
<keyword evidence="11" id="KW-0862">Zinc</keyword>
<dbReference type="Gene3D" id="3.30.40.10">
    <property type="entry name" value="Zinc/RING finger domain, C3HC4 (zinc finger)"/>
    <property type="match status" value="1"/>
</dbReference>
<evidence type="ECO:0000256" key="9">
    <source>
        <dbReference type="ARBA" id="ARBA00022771"/>
    </source>
</evidence>
<gene>
    <name evidence="16" type="ORF">DM860_011907</name>
</gene>
<comment type="similarity">
    <text evidence="4">Belongs to the RBR family. Ariadne subfamily.</text>
</comment>
<keyword evidence="10" id="KW-0833">Ubl conjugation pathway</keyword>
<dbReference type="GO" id="GO:0016567">
    <property type="term" value="P:protein ubiquitination"/>
    <property type="evidence" value="ECO:0007669"/>
    <property type="project" value="UniProtKB-UniPathway"/>
</dbReference>
<dbReference type="InterPro" id="IPR001841">
    <property type="entry name" value="Znf_RING"/>
</dbReference>
<dbReference type="InterPro" id="IPR012337">
    <property type="entry name" value="RNaseH-like_sf"/>
</dbReference>
<evidence type="ECO:0000256" key="8">
    <source>
        <dbReference type="ARBA" id="ARBA00022737"/>
    </source>
</evidence>
<dbReference type="Pfam" id="PF13456">
    <property type="entry name" value="RVT_3"/>
    <property type="match status" value="1"/>
</dbReference>
<dbReference type="SMART" id="SM00647">
    <property type="entry name" value="IBR"/>
    <property type="match status" value="2"/>
</dbReference>
<organism evidence="16 17">
    <name type="scientific">Cuscuta australis</name>
    <dbReference type="NCBI Taxonomy" id="267555"/>
    <lineage>
        <taxon>Eukaryota</taxon>
        <taxon>Viridiplantae</taxon>
        <taxon>Streptophyta</taxon>
        <taxon>Embryophyta</taxon>
        <taxon>Tracheophyta</taxon>
        <taxon>Spermatophyta</taxon>
        <taxon>Magnoliopsida</taxon>
        <taxon>eudicotyledons</taxon>
        <taxon>Gunneridae</taxon>
        <taxon>Pentapetalae</taxon>
        <taxon>asterids</taxon>
        <taxon>lamiids</taxon>
        <taxon>Solanales</taxon>
        <taxon>Convolvulaceae</taxon>
        <taxon>Cuscuteae</taxon>
        <taxon>Cuscuta</taxon>
        <taxon>Cuscuta subgen. Grammica</taxon>
        <taxon>Cuscuta sect. Cleistogrammica</taxon>
    </lineage>
</organism>
<dbReference type="GO" id="GO:0004523">
    <property type="term" value="F:RNA-DNA hybrid ribonuclease activity"/>
    <property type="evidence" value="ECO:0007669"/>
    <property type="project" value="InterPro"/>
</dbReference>
<evidence type="ECO:0000256" key="12">
    <source>
        <dbReference type="PROSITE-ProRule" id="PRU00175"/>
    </source>
</evidence>
<evidence type="ECO:0000256" key="10">
    <source>
        <dbReference type="ARBA" id="ARBA00022786"/>
    </source>
</evidence>
<feature type="domain" description="RING-type" evidence="15">
    <location>
        <begin position="321"/>
        <end position="544"/>
    </location>
</feature>
<proteinExistence type="inferred from homology"/>
<dbReference type="SUPFAM" id="SSF57850">
    <property type="entry name" value="RING/U-box"/>
    <property type="match status" value="2"/>
</dbReference>
<evidence type="ECO:0000256" key="3">
    <source>
        <dbReference type="ARBA" id="ARBA00003976"/>
    </source>
</evidence>
<accession>A0A328D9G7</accession>
<feature type="region of interest" description="Disordered" evidence="13">
    <location>
        <begin position="64"/>
        <end position="86"/>
    </location>
</feature>
<dbReference type="InterPro" id="IPR013083">
    <property type="entry name" value="Znf_RING/FYVE/PHD"/>
</dbReference>
<feature type="compositionally biased region" description="Low complexity" evidence="13">
    <location>
        <begin position="64"/>
        <end position="75"/>
    </location>
</feature>
<dbReference type="PROSITE" id="PS00518">
    <property type="entry name" value="ZF_RING_1"/>
    <property type="match status" value="1"/>
</dbReference>
<dbReference type="Pfam" id="PF01485">
    <property type="entry name" value="IBR"/>
    <property type="match status" value="2"/>
</dbReference>
<keyword evidence="8" id="KW-0677">Repeat</keyword>
<dbReference type="InterPro" id="IPR018957">
    <property type="entry name" value="Znf_C3HC4_RING-type"/>
</dbReference>
<dbReference type="InterPro" id="IPR017907">
    <property type="entry name" value="Znf_RING_CS"/>
</dbReference>
<dbReference type="Pfam" id="PF00097">
    <property type="entry name" value="zf-C3HC4"/>
    <property type="match status" value="1"/>
</dbReference>
<dbReference type="InterPro" id="IPR036397">
    <property type="entry name" value="RNaseH_sf"/>
</dbReference>
<reference evidence="16 17" key="1">
    <citation type="submission" date="2018-06" db="EMBL/GenBank/DDBJ databases">
        <title>The Genome of Cuscuta australis (Dodder) Provides Insight into the Evolution of Plant Parasitism.</title>
        <authorList>
            <person name="Liu H."/>
        </authorList>
    </citation>
    <scope>NUCLEOTIDE SEQUENCE [LARGE SCALE GENOMIC DNA]</scope>
    <source>
        <strain evidence="17">cv. Yunnan</strain>
        <tissue evidence="16">Vines</tissue>
    </source>
</reference>
<dbReference type="GO" id="GO:0003676">
    <property type="term" value="F:nucleic acid binding"/>
    <property type="evidence" value="ECO:0007669"/>
    <property type="project" value="InterPro"/>
</dbReference>
<dbReference type="GO" id="GO:0061630">
    <property type="term" value="F:ubiquitin protein ligase activity"/>
    <property type="evidence" value="ECO:0007669"/>
    <property type="project" value="UniProtKB-EC"/>
</dbReference>
<dbReference type="EC" id="2.3.2.31" evidence="5"/>